<dbReference type="RefSeq" id="WP_075870194.1">
    <property type="nucleotide sequence ID" value="NZ_LXYT01000002.1"/>
</dbReference>
<dbReference type="AlphaFoldDB" id="A0A1R0F8N0"/>
<keyword evidence="1" id="KW-0812">Transmembrane</keyword>
<evidence type="ECO:0000313" key="3">
    <source>
        <dbReference type="Proteomes" id="UP000187344"/>
    </source>
</evidence>
<reference evidence="2 3" key="1">
    <citation type="submission" date="2016-12" db="EMBL/GenBank/DDBJ databases">
        <title>Comparative genomics of Bartonella apis.</title>
        <authorList>
            <person name="Engel P."/>
        </authorList>
    </citation>
    <scope>NUCLEOTIDE SEQUENCE [LARGE SCALE GENOMIC DNA]</scope>
    <source>
        <strain evidence="2 3">PEB0149</strain>
    </source>
</reference>
<evidence type="ECO:0000256" key="1">
    <source>
        <dbReference type="SAM" id="Phobius"/>
    </source>
</evidence>
<proteinExistence type="predicted"/>
<organism evidence="2 3">
    <name type="scientific">Bartonella apis</name>
    <dbReference type="NCBI Taxonomy" id="1686310"/>
    <lineage>
        <taxon>Bacteria</taxon>
        <taxon>Pseudomonadati</taxon>
        <taxon>Pseudomonadota</taxon>
        <taxon>Alphaproteobacteria</taxon>
        <taxon>Hyphomicrobiales</taxon>
        <taxon>Bartonellaceae</taxon>
        <taxon>Bartonella</taxon>
    </lineage>
</organism>
<keyword evidence="1" id="KW-0472">Membrane</keyword>
<comment type="caution">
    <text evidence="2">The sequence shown here is derived from an EMBL/GenBank/DDBJ whole genome shotgun (WGS) entry which is preliminary data.</text>
</comment>
<dbReference type="OrthoDB" id="7939533at2"/>
<protein>
    <submittedName>
        <fullName evidence="2">Uncharacterized protein</fullName>
    </submittedName>
</protein>
<evidence type="ECO:0000313" key="2">
    <source>
        <dbReference type="EMBL" id="OLY43316.1"/>
    </source>
</evidence>
<accession>A0A1R0F8N0</accession>
<dbReference type="Proteomes" id="UP000187344">
    <property type="component" value="Unassembled WGS sequence"/>
</dbReference>
<name>A0A1R0F8N0_9HYPH</name>
<keyword evidence="3" id="KW-1185">Reference proteome</keyword>
<dbReference type="EMBL" id="LXYT01000002">
    <property type="protein sequence ID" value="OLY43316.1"/>
    <property type="molecule type" value="Genomic_DNA"/>
</dbReference>
<sequence>MSEQTADQATKKMPWKKIITGLVIIALICGGFVFYLARSAQKHVENFLKANGVSVGSLDVNWRRHFTAHNAKVKLSSEESLNIETIKGEVNFSGKTSKNLKLENLSYQFGKTEVSVPSMSVQNYALNDKTSANNGNVFFDVTNIAVKKIVAPSMTVTRKTGNGGESMTYNNVVFNDFDKGIVKKLTSDGLSGKIHLADERDASTIDRIISTKTGKAEIENFNIGYLVRYYSEPSSASETENPFKDITGNWSVEKLSIDDVIDKENAGNTTLEKISGTKFSVHQLPFSISEMVKQLDNADGDNSIDKSDEAKLLTEKLAIIPSIGFADIHLTGLAIKHPDNSTNVQDSSFIYNNGKFDIALKGIKNIDRDNDTTTLDDFSISQLRFPHINDLLTKLDKLDKGDLDSVSRVFTAFLQSENLPLMPQFDTIHLSGFSLLPPPSENGADNSPVKINSLNVKANFSLGAIPTSLKIELKGMQGSATDWDKEFPILTELGFSEVTNDGLLNQLGYKTISEDFIFDGSWNADNETLDIKELTMNYPDMGRWSLKGSFINVDPAFFSDNVMTIAAAGLVIHAKSMDLTVNADNFLDRFAKFYDANTDENFADKRKEAAVKARLAIALFLGAENSQKFGEALQNFIESGGTLNIHAKARSKQGIGLADFLAARLAPLSLFDKIDLSADIQH</sequence>
<keyword evidence="1" id="KW-1133">Transmembrane helix</keyword>
<gene>
    <name evidence="2" type="ORF">PEB0149_007410</name>
</gene>
<feature type="transmembrane region" description="Helical" evidence="1">
    <location>
        <begin position="18"/>
        <end position="37"/>
    </location>
</feature>